<reference evidence="8" key="2">
    <citation type="submission" date="2020-05" db="EMBL/GenBank/DDBJ databases">
        <title>Complete genome sequence of Bradyrhizobium diazoefficiens XF10 isolated from soybean nodule.</title>
        <authorList>
            <person name="Noda R."/>
            <person name="Kakizaki K."/>
            <person name="Minamisawa K."/>
        </authorList>
    </citation>
    <scope>NUCLEOTIDE SEQUENCE</scope>
    <source>
        <strain evidence="8">XF10</strain>
    </source>
</reference>
<dbReference type="EMBL" id="AP023092">
    <property type="protein sequence ID" value="BCE32617.1"/>
    <property type="molecule type" value="Genomic_DNA"/>
</dbReference>
<evidence type="ECO:0000313" key="5">
    <source>
        <dbReference type="EMBL" id="BCE58897.1"/>
    </source>
</evidence>
<evidence type="ECO:0000313" key="2">
    <source>
        <dbReference type="EMBL" id="BCE32617.1"/>
    </source>
</evidence>
<dbReference type="EMBL" id="AP023098">
    <property type="protein sequence ID" value="BCE82743.1"/>
    <property type="molecule type" value="Genomic_DNA"/>
</dbReference>
<reference evidence="3" key="4">
    <citation type="submission" date="2020-05" db="EMBL/GenBank/DDBJ databases">
        <title>Complete genome sequence of Bradyrhizobium diazoefficiens XF3 isolated from soybean nodule.</title>
        <authorList>
            <person name="Noda R."/>
            <person name="Kakizaki K."/>
            <person name="Minamisawa K."/>
        </authorList>
    </citation>
    <scope>NUCLEOTIDE SEQUENCE</scope>
    <source>
        <strain evidence="3">XF3</strain>
    </source>
</reference>
<gene>
    <name evidence="8" type="ORF">XF10B_64190</name>
    <name evidence="1" type="ORF">XF1B_65360</name>
    <name evidence="2" type="ORF">XF2B_63860</name>
    <name evidence="3" type="ORF">XF3B_64290</name>
    <name evidence="4" type="ORF">XF4B_64630</name>
    <name evidence="5" type="ORF">XF5B_64090</name>
    <name evidence="6" type="ORF">XF6B_63750</name>
    <name evidence="7" type="ORF">XF9B_41640</name>
</gene>
<dbReference type="EMBL" id="AP023095">
    <property type="protein sequence ID" value="BCE58897.1"/>
    <property type="molecule type" value="Genomic_DNA"/>
</dbReference>
<reference evidence="7" key="8">
    <citation type="submission" date="2020-05" db="EMBL/GenBank/DDBJ databases">
        <title>Complete genome sequence of Bradyrhizobium diazoefficiens XF9 isolated from soybean nodule.</title>
        <authorList>
            <person name="Noda R."/>
            <person name="Kakizaki K."/>
            <person name="Minamisawa K."/>
        </authorList>
    </citation>
    <scope>NUCLEOTIDE SEQUENCE</scope>
    <source>
        <strain evidence="7">XF9</strain>
    </source>
</reference>
<dbReference type="EMBL" id="AP023093">
    <property type="protein sequence ID" value="BCE41398.1"/>
    <property type="molecule type" value="Genomic_DNA"/>
</dbReference>
<dbReference type="EMBL" id="AP023099">
    <property type="protein sequence ID" value="BCE93621.1"/>
    <property type="molecule type" value="Genomic_DNA"/>
</dbReference>
<name>A0A809XY96_9BRAD</name>
<evidence type="ECO:0000313" key="6">
    <source>
        <dbReference type="EMBL" id="BCE67576.1"/>
    </source>
</evidence>
<evidence type="ECO:0000313" key="4">
    <source>
        <dbReference type="EMBL" id="BCE50114.1"/>
    </source>
</evidence>
<sequence length="174" mass="19573">MVANTPQMQVTHACGHSAMRVKSQHDTLMEIRIRTARRTLCEACLTAHKAKRDCMVSNSVQRTKEAAAATKLIGSKKQIEWASRIREKWLYIVKRELPTQVLFSFDKVRGADVSPEAIEQAATTVLAVRLAAIDDVVTHSQAAWWIDFRDHLESMVNRLTDVAIKSECSALLNK</sequence>
<reference evidence="5" key="6">
    <citation type="submission" date="2020-05" db="EMBL/GenBank/DDBJ databases">
        <title>Complete genome sequence of Bradyrhizobium diazoefficiens XF5 isolated from soybean nodule.</title>
        <authorList>
            <person name="Noda R."/>
            <person name="Kakizaki K."/>
            <person name="Minamisawa K."/>
        </authorList>
    </citation>
    <scope>NUCLEOTIDE SEQUENCE</scope>
    <source>
        <strain evidence="5">XF5</strain>
    </source>
</reference>
<organism evidence="2">
    <name type="scientific">Bradyrhizobium diazoefficiens</name>
    <dbReference type="NCBI Taxonomy" id="1355477"/>
    <lineage>
        <taxon>Bacteria</taxon>
        <taxon>Pseudomonadati</taxon>
        <taxon>Pseudomonadota</taxon>
        <taxon>Alphaproteobacteria</taxon>
        <taxon>Hyphomicrobiales</taxon>
        <taxon>Nitrobacteraceae</taxon>
        <taxon>Bradyrhizobium</taxon>
    </lineage>
</organism>
<reference evidence="1" key="1">
    <citation type="submission" date="2020-05" db="EMBL/GenBank/DDBJ databases">
        <title>Complete genome sequence of Bradyrhizobium diazoefficiens XF1 isolated from soybean nodule.</title>
        <authorList>
            <person name="Noda R."/>
            <person name="Kakizaki K."/>
            <person name="Minamisawa K."/>
        </authorList>
    </citation>
    <scope>NUCLEOTIDE SEQUENCE</scope>
    <source>
        <strain evidence="1">XF1</strain>
    </source>
</reference>
<reference evidence="4" key="5">
    <citation type="submission" date="2020-05" db="EMBL/GenBank/DDBJ databases">
        <title>Complete genome sequence of Bradyrhizobium diazoefficiens XF4 isolated from soybean nodule.</title>
        <authorList>
            <person name="Noda R."/>
            <person name="Kakizaki K."/>
            <person name="Minamisawa K."/>
        </authorList>
    </citation>
    <scope>NUCLEOTIDE SEQUENCE</scope>
    <source>
        <strain evidence="4">XF4</strain>
    </source>
</reference>
<dbReference type="EMBL" id="AP023094">
    <property type="protein sequence ID" value="BCE50114.1"/>
    <property type="molecule type" value="Genomic_DNA"/>
</dbReference>
<dbReference type="EMBL" id="AP023096">
    <property type="protein sequence ID" value="BCE67576.1"/>
    <property type="molecule type" value="Genomic_DNA"/>
</dbReference>
<evidence type="ECO:0000313" key="8">
    <source>
        <dbReference type="EMBL" id="BCE93621.1"/>
    </source>
</evidence>
<accession>A0A809XY96</accession>
<protein>
    <submittedName>
        <fullName evidence="2">Uncharacterized protein</fullName>
    </submittedName>
</protein>
<evidence type="ECO:0000313" key="7">
    <source>
        <dbReference type="EMBL" id="BCE82743.1"/>
    </source>
</evidence>
<evidence type="ECO:0000313" key="1">
    <source>
        <dbReference type="EMBL" id="BCE23855.1"/>
    </source>
</evidence>
<evidence type="ECO:0000313" key="3">
    <source>
        <dbReference type="EMBL" id="BCE41398.1"/>
    </source>
</evidence>
<reference evidence="2" key="3">
    <citation type="submission" date="2020-05" db="EMBL/GenBank/DDBJ databases">
        <title>Complete genome sequence of Bradyrhizobium diazoefficiens XF2 isolated from soybean nodule.</title>
        <authorList>
            <person name="Noda R."/>
            <person name="Kakizaki K."/>
            <person name="Minamisawa K."/>
        </authorList>
    </citation>
    <scope>NUCLEOTIDE SEQUENCE</scope>
    <source>
        <strain evidence="2">XF2</strain>
    </source>
</reference>
<dbReference type="EMBL" id="AP023091">
    <property type="protein sequence ID" value="BCE23855.1"/>
    <property type="molecule type" value="Genomic_DNA"/>
</dbReference>
<reference evidence="6" key="7">
    <citation type="submission" date="2020-05" db="EMBL/GenBank/DDBJ databases">
        <title>Complete genome sequence of Bradyrhizobium diazoefficiens XF6 isolated from soybean nodule.</title>
        <authorList>
            <person name="Noda R."/>
            <person name="Kakizaki K."/>
            <person name="Minamisawa K."/>
        </authorList>
    </citation>
    <scope>NUCLEOTIDE SEQUENCE</scope>
    <source>
        <strain evidence="6">XF6</strain>
    </source>
</reference>
<dbReference type="AlphaFoldDB" id="A0A809XY96"/>
<proteinExistence type="predicted"/>